<organism evidence="2 3">
    <name type="scientific">Polystyrenella longa</name>
    <dbReference type="NCBI Taxonomy" id="2528007"/>
    <lineage>
        <taxon>Bacteria</taxon>
        <taxon>Pseudomonadati</taxon>
        <taxon>Planctomycetota</taxon>
        <taxon>Planctomycetia</taxon>
        <taxon>Planctomycetales</taxon>
        <taxon>Planctomycetaceae</taxon>
        <taxon>Polystyrenella</taxon>
    </lineage>
</organism>
<keyword evidence="3" id="KW-1185">Reference proteome</keyword>
<evidence type="ECO:0000313" key="2">
    <source>
        <dbReference type="EMBL" id="QDU78327.1"/>
    </source>
</evidence>
<gene>
    <name evidence="2" type="ORF">Pla110_00280</name>
</gene>
<evidence type="ECO:0000259" key="1">
    <source>
        <dbReference type="PROSITE" id="PS50914"/>
    </source>
</evidence>
<feature type="domain" description="BON" evidence="1">
    <location>
        <begin position="9"/>
        <end position="77"/>
    </location>
</feature>
<accession>A0A518CGI5</accession>
<evidence type="ECO:0000313" key="3">
    <source>
        <dbReference type="Proteomes" id="UP000317178"/>
    </source>
</evidence>
<dbReference type="Proteomes" id="UP000317178">
    <property type="component" value="Chromosome"/>
</dbReference>
<dbReference type="KEGG" id="plon:Pla110_00280"/>
<dbReference type="PROSITE" id="PS50914">
    <property type="entry name" value="BON"/>
    <property type="match status" value="1"/>
</dbReference>
<reference evidence="2 3" key="1">
    <citation type="submission" date="2019-02" db="EMBL/GenBank/DDBJ databases">
        <title>Deep-cultivation of Planctomycetes and their phenomic and genomic characterization uncovers novel biology.</title>
        <authorList>
            <person name="Wiegand S."/>
            <person name="Jogler M."/>
            <person name="Boedeker C."/>
            <person name="Pinto D."/>
            <person name="Vollmers J."/>
            <person name="Rivas-Marin E."/>
            <person name="Kohn T."/>
            <person name="Peeters S.H."/>
            <person name="Heuer A."/>
            <person name="Rast P."/>
            <person name="Oberbeckmann S."/>
            <person name="Bunk B."/>
            <person name="Jeske O."/>
            <person name="Meyerdierks A."/>
            <person name="Storesund J.E."/>
            <person name="Kallscheuer N."/>
            <person name="Luecker S."/>
            <person name="Lage O.M."/>
            <person name="Pohl T."/>
            <person name="Merkel B.J."/>
            <person name="Hornburger P."/>
            <person name="Mueller R.-W."/>
            <person name="Bruemmer F."/>
            <person name="Labrenz M."/>
            <person name="Spormann A.M."/>
            <person name="Op den Camp H."/>
            <person name="Overmann J."/>
            <person name="Amann R."/>
            <person name="Jetten M.S.M."/>
            <person name="Mascher T."/>
            <person name="Medema M.H."/>
            <person name="Devos D.P."/>
            <person name="Kaster A.-K."/>
            <person name="Ovreas L."/>
            <person name="Rohde M."/>
            <person name="Galperin M.Y."/>
            <person name="Jogler C."/>
        </authorList>
    </citation>
    <scope>NUCLEOTIDE SEQUENCE [LARGE SCALE GENOMIC DNA]</scope>
    <source>
        <strain evidence="2 3">Pla110</strain>
    </source>
</reference>
<dbReference type="EMBL" id="CP036281">
    <property type="protein sequence ID" value="QDU78327.1"/>
    <property type="molecule type" value="Genomic_DNA"/>
</dbReference>
<dbReference type="Gene3D" id="3.30.1340.30">
    <property type="match status" value="1"/>
</dbReference>
<protein>
    <submittedName>
        <fullName evidence="2">BON domain protein</fullName>
    </submittedName>
</protein>
<dbReference type="OrthoDB" id="291621at2"/>
<sequence length="104" mass="11910">MTTKHYLDGQHSLHELAHNAIVSNPYFFGQKIKVDVRGEDVILRGMVNTYYQKQLAQETVLDIEGVHSVQNEIDVDSVWNRGQGHQDKTSSRFYSANTVPSWSF</sequence>
<dbReference type="RefSeq" id="WP_144991984.1">
    <property type="nucleotide sequence ID" value="NZ_CP036281.1"/>
</dbReference>
<dbReference type="AlphaFoldDB" id="A0A518CGI5"/>
<dbReference type="Pfam" id="PF04972">
    <property type="entry name" value="BON"/>
    <property type="match status" value="1"/>
</dbReference>
<name>A0A518CGI5_9PLAN</name>
<proteinExistence type="predicted"/>
<dbReference type="InterPro" id="IPR007055">
    <property type="entry name" value="BON_dom"/>
</dbReference>